<dbReference type="STRING" id="1227455.C449_00605"/>
<dbReference type="PATRIC" id="fig|1227455.4.peg.125"/>
<dbReference type="EMBL" id="AOMD01000002">
    <property type="protein sequence ID" value="EMA47927.1"/>
    <property type="molecule type" value="Genomic_DNA"/>
</dbReference>
<dbReference type="InParanoid" id="M0MQC1"/>
<evidence type="ECO:0000313" key="1">
    <source>
        <dbReference type="EMBL" id="EMA47927.1"/>
    </source>
</evidence>
<proteinExistence type="predicted"/>
<comment type="caution">
    <text evidence="1">The sequence shown here is derived from an EMBL/GenBank/DDBJ whole genome shotgun (WGS) entry which is preliminary data.</text>
</comment>
<gene>
    <name evidence="1" type="ORF">C449_00605</name>
</gene>
<keyword evidence="2" id="KW-1185">Reference proteome</keyword>
<reference evidence="1 2" key="1">
    <citation type="journal article" date="2014" name="PLoS Genet.">
        <title>Phylogenetically driven sequencing of extremely halophilic archaea reveals strategies for static and dynamic osmo-response.</title>
        <authorList>
            <person name="Becker E.A."/>
            <person name="Seitzer P.M."/>
            <person name="Tritt A."/>
            <person name="Larsen D."/>
            <person name="Krusor M."/>
            <person name="Yao A.I."/>
            <person name="Wu D."/>
            <person name="Madern D."/>
            <person name="Eisen J.A."/>
            <person name="Darling A.E."/>
            <person name="Facciotti M.T."/>
        </authorList>
    </citation>
    <scope>NUCLEOTIDE SEQUENCE [LARGE SCALE GENOMIC DNA]</scope>
    <source>
        <strain evidence="1 2">DSM 5350</strain>
    </source>
</reference>
<name>M0MQC1_9EURY</name>
<dbReference type="AlphaFoldDB" id="M0MQC1"/>
<organism evidence="1 2">
    <name type="scientific">Halococcus saccharolyticus DSM 5350</name>
    <dbReference type="NCBI Taxonomy" id="1227455"/>
    <lineage>
        <taxon>Archaea</taxon>
        <taxon>Methanobacteriati</taxon>
        <taxon>Methanobacteriota</taxon>
        <taxon>Stenosarchaea group</taxon>
        <taxon>Halobacteria</taxon>
        <taxon>Halobacteriales</taxon>
        <taxon>Halococcaceae</taxon>
        <taxon>Halococcus</taxon>
    </lineage>
</organism>
<accession>M0MQC1</accession>
<protein>
    <submittedName>
        <fullName evidence="1">Uncharacterized protein</fullName>
    </submittedName>
</protein>
<evidence type="ECO:0000313" key="2">
    <source>
        <dbReference type="Proteomes" id="UP000011669"/>
    </source>
</evidence>
<sequence>MAMSDELQDIETFAEENEEMLKRVARLGSTPRTRAMARIMLRKGLDAPDQERVKSEIMEALG</sequence>
<dbReference type="Proteomes" id="UP000011669">
    <property type="component" value="Unassembled WGS sequence"/>
</dbReference>